<dbReference type="PANTHER" id="PTHR48081">
    <property type="entry name" value="AB HYDROLASE SUPERFAMILY PROTEIN C4A8.06C"/>
    <property type="match status" value="1"/>
</dbReference>
<dbReference type="Ensembl" id="ENSSMRT00000013127.1">
    <property type="protein sequence ID" value="ENSSMRP00000011274.1"/>
    <property type="gene ID" value="ENSSMRG00000008864.1"/>
</dbReference>
<comment type="similarity">
    <text evidence="1">Belongs to the 'GDXG' lipolytic enzyme family.</text>
</comment>
<evidence type="ECO:0000313" key="6">
    <source>
        <dbReference type="Proteomes" id="UP000694421"/>
    </source>
</evidence>
<evidence type="ECO:0000256" key="3">
    <source>
        <dbReference type="PIRSR" id="PIRSR037251-1"/>
    </source>
</evidence>
<feature type="active site" evidence="3">
    <location>
        <position position="156"/>
    </location>
</feature>
<dbReference type="PIRSF" id="PIRSF037251">
    <property type="entry name" value="Arylacetamide_deacetylase"/>
    <property type="match status" value="1"/>
</dbReference>
<dbReference type="Proteomes" id="UP000694421">
    <property type="component" value="Unplaced"/>
</dbReference>
<dbReference type="InterPro" id="IPR013094">
    <property type="entry name" value="AB_hydrolase_3"/>
</dbReference>
<organism evidence="5 6">
    <name type="scientific">Salvator merianae</name>
    <name type="common">Argentine black and white tegu</name>
    <name type="synonym">Tupinambis merianae</name>
    <dbReference type="NCBI Taxonomy" id="96440"/>
    <lineage>
        <taxon>Eukaryota</taxon>
        <taxon>Metazoa</taxon>
        <taxon>Chordata</taxon>
        <taxon>Craniata</taxon>
        <taxon>Vertebrata</taxon>
        <taxon>Euteleostomi</taxon>
        <taxon>Lepidosauria</taxon>
        <taxon>Squamata</taxon>
        <taxon>Bifurcata</taxon>
        <taxon>Unidentata</taxon>
        <taxon>Episquamata</taxon>
        <taxon>Laterata</taxon>
        <taxon>Teiioidea</taxon>
        <taxon>Teiidae</taxon>
        <taxon>Salvator</taxon>
    </lineage>
</organism>
<evidence type="ECO:0000259" key="4">
    <source>
        <dbReference type="Pfam" id="PF07859"/>
    </source>
</evidence>
<dbReference type="InterPro" id="IPR017157">
    <property type="entry name" value="Arylacetamide_deacetylase"/>
</dbReference>
<feature type="domain" description="Alpha/beta hydrolase fold-3" evidence="4">
    <location>
        <begin position="79"/>
        <end position="221"/>
    </location>
</feature>
<dbReference type="PANTHER" id="PTHR48081:SF32">
    <property type="entry name" value="ALPHA_BETA HYDROLASE FOLD-3 DOMAIN-CONTAINING PROTEIN"/>
    <property type="match status" value="1"/>
</dbReference>
<reference evidence="5" key="1">
    <citation type="submission" date="2025-08" db="UniProtKB">
        <authorList>
            <consortium name="Ensembl"/>
        </authorList>
    </citation>
    <scope>IDENTIFICATION</scope>
</reference>
<feature type="domain" description="Alpha/beta hydrolase fold-3" evidence="4">
    <location>
        <begin position="283"/>
        <end position="343"/>
    </location>
</feature>
<dbReference type="InterPro" id="IPR050300">
    <property type="entry name" value="GDXG_lipolytic_enzyme"/>
</dbReference>
<feature type="active site" evidence="3">
    <location>
        <position position="310"/>
    </location>
</feature>
<dbReference type="AlphaFoldDB" id="A0A8D0BI61"/>
<name>A0A8D0BI61_SALMN</name>
<dbReference type="InterPro" id="IPR029058">
    <property type="entry name" value="AB_hydrolase_fold"/>
</dbReference>
<reference evidence="5" key="2">
    <citation type="submission" date="2025-09" db="UniProtKB">
        <authorList>
            <consortium name="Ensembl"/>
        </authorList>
    </citation>
    <scope>IDENTIFICATION</scope>
</reference>
<keyword evidence="6" id="KW-1185">Reference proteome</keyword>
<dbReference type="GO" id="GO:0052689">
    <property type="term" value="F:carboxylic ester hydrolase activity"/>
    <property type="evidence" value="ECO:0007669"/>
    <property type="project" value="InterPro"/>
</dbReference>
<evidence type="ECO:0000256" key="1">
    <source>
        <dbReference type="ARBA" id="ARBA00010515"/>
    </source>
</evidence>
<dbReference type="Gene3D" id="3.40.50.1820">
    <property type="entry name" value="alpha/beta hydrolase"/>
    <property type="match status" value="1"/>
</dbReference>
<evidence type="ECO:0000256" key="2">
    <source>
        <dbReference type="ARBA" id="ARBA00022801"/>
    </source>
</evidence>
<dbReference type="OMA" id="IYYDFTR"/>
<evidence type="ECO:0000313" key="5">
    <source>
        <dbReference type="Ensembl" id="ENSSMRP00000011274.1"/>
    </source>
</evidence>
<accession>A0A8D0BI61</accession>
<dbReference type="GO" id="GO:0016020">
    <property type="term" value="C:membrane"/>
    <property type="evidence" value="ECO:0007669"/>
    <property type="project" value="InterPro"/>
</dbReference>
<proteinExistence type="inferred from homology"/>
<keyword evidence="2" id="KW-0378">Hydrolase</keyword>
<protein>
    <recommendedName>
        <fullName evidence="4">Alpha/beta hydrolase fold-3 domain-containing protein</fullName>
    </recommendedName>
</protein>
<sequence length="370" mass="41837">MGVGPWLSANGTPPHLHFRAKIADTLGLCPRPSLFRLMTYFKKSHKYPSVQSKDLEFDGVTVRVYQPKAPCAGPRRGFLFFHGGMGLFGDIAYYEDICSRFCKDSETVVVSVDYRLAPEYGFPTQHNDCLAATVHFMKNTEAYGVDPSRVIVGGDSIGGNIASFVAQKLVERSDLPKLRAQALIYPGLQAMDFSLPSYQQNSMTPLLYKETTIEYGLIYFGKPPSLKEQLMKGSHVPDDFRRKCEKWMSADNIPEKFKRRGYKPVPLVPYKPEIYAQLSEILETTFSSLLAEDSVIQKLPETFILSCELDVLRDDSLLYKKRLEDNGVKVTWFHAKNGFHGVINLVGVRVLNLPVTTEIMDRINDFLKQL</sequence>
<dbReference type="Pfam" id="PF07859">
    <property type="entry name" value="Abhydrolase_3"/>
    <property type="match status" value="2"/>
</dbReference>
<dbReference type="SUPFAM" id="SSF53474">
    <property type="entry name" value="alpha/beta-Hydrolases"/>
    <property type="match status" value="1"/>
</dbReference>
<feature type="active site" evidence="3">
    <location>
        <position position="340"/>
    </location>
</feature>
<dbReference type="GeneTree" id="ENSGT00940000164442"/>